<protein>
    <submittedName>
        <fullName evidence="9">Enterobactin ABC transporter permease</fullName>
    </submittedName>
</protein>
<dbReference type="InterPro" id="IPR000522">
    <property type="entry name" value="ABC_transptr_permease_BtuC"/>
</dbReference>
<comment type="similarity">
    <text evidence="2">Belongs to the binding-protein-dependent transport system permease family. FecCD subfamily.</text>
</comment>
<dbReference type="InterPro" id="IPR037294">
    <property type="entry name" value="ABC_BtuC-like"/>
</dbReference>
<feature type="transmembrane region" description="Helical" evidence="8">
    <location>
        <begin position="99"/>
        <end position="120"/>
    </location>
</feature>
<evidence type="ECO:0000256" key="1">
    <source>
        <dbReference type="ARBA" id="ARBA00004651"/>
    </source>
</evidence>
<evidence type="ECO:0000313" key="10">
    <source>
        <dbReference type="Proteomes" id="UP000030004"/>
    </source>
</evidence>
<keyword evidence="7 8" id="KW-0472">Membrane</keyword>
<keyword evidence="3" id="KW-0813">Transport</keyword>
<dbReference type="Gene3D" id="1.10.3470.10">
    <property type="entry name" value="ABC transporter involved in vitamin B12 uptake, BtuC"/>
    <property type="match status" value="1"/>
</dbReference>
<feature type="transmembrane region" description="Helical" evidence="8">
    <location>
        <begin position="269"/>
        <end position="289"/>
    </location>
</feature>
<feature type="transmembrane region" description="Helical" evidence="8">
    <location>
        <begin position="39"/>
        <end position="62"/>
    </location>
</feature>
<feature type="transmembrane region" description="Helical" evidence="8">
    <location>
        <begin position="74"/>
        <end position="93"/>
    </location>
</feature>
<keyword evidence="6 8" id="KW-1133">Transmembrane helix</keyword>
<feature type="transmembrane region" description="Helical" evidence="8">
    <location>
        <begin position="221"/>
        <end position="240"/>
    </location>
</feature>
<feature type="transmembrane region" description="Helical" evidence="8">
    <location>
        <begin position="246"/>
        <end position="262"/>
    </location>
</feature>
<reference evidence="9 10" key="1">
    <citation type="journal article" date="2015" name="Antonie Van Leeuwenhoek">
        <title>Pseudooceanicola atlanticus gen. nov. sp. nov., isolated from surface seawater of the Atlantic Ocean and reclassification of Oceanicola batsensis, Oceanicola marinus, Oceanicola nitratireducens, Oceanicola nanhaiensis, Oceanicola antarcticus and Oceanicola flagellatus, as Pseudooceanicola batsensis comb. nov., Pseudooceanicola marinus comb. nov., Pseudooceanicola nitratireducens comb. nov., Pseudooceanicola nanhaiensis comb. nov., Pseudooceanicola antarcticus comb. nov., and Pseudooceanicola flagellatus comb. nov.</title>
        <authorList>
            <person name="Lai Q."/>
            <person name="Li G."/>
            <person name="Liu X."/>
            <person name="Du Y."/>
            <person name="Sun F."/>
            <person name="Shao Z."/>
        </authorList>
    </citation>
    <scope>NUCLEOTIDE SEQUENCE [LARGE SCALE GENOMIC DNA]</scope>
    <source>
        <strain evidence="9 10">22II-s11g</strain>
    </source>
</reference>
<keyword evidence="4" id="KW-1003">Cell membrane</keyword>
<evidence type="ECO:0000256" key="8">
    <source>
        <dbReference type="SAM" id="Phobius"/>
    </source>
</evidence>
<dbReference type="AlphaFoldDB" id="A0A0A0EEZ2"/>
<name>A0A0A0EEZ2_9RHOB</name>
<dbReference type="STRING" id="1461694.ATO9_08040"/>
<dbReference type="Proteomes" id="UP000030004">
    <property type="component" value="Unassembled WGS sequence"/>
</dbReference>
<dbReference type="GO" id="GO:0022857">
    <property type="term" value="F:transmembrane transporter activity"/>
    <property type="evidence" value="ECO:0007669"/>
    <property type="project" value="InterPro"/>
</dbReference>
<organism evidence="9 10">
    <name type="scientific">Pseudooceanicola atlanticus</name>
    <dbReference type="NCBI Taxonomy" id="1461694"/>
    <lineage>
        <taxon>Bacteria</taxon>
        <taxon>Pseudomonadati</taxon>
        <taxon>Pseudomonadota</taxon>
        <taxon>Alphaproteobacteria</taxon>
        <taxon>Rhodobacterales</taxon>
        <taxon>Paracoccaceae</taxon>
        <taxon>Pseudooceanicola</taxon>
    </lineage>
</organism>
<keyword evidence="5 8" id="KW-0812">Transmembrane</keyword>
<keyword evidence="10" id="KW-1185">Reference proteome</keyword>
<evidence type="ECO:0000256" key="4">
    <source>
        <dbReference type="ARBA" id="ARBA00022475"/>
    </source>
</evidence>
<dbReference type="Pfam" id="PF01032">
    <property type="entry name" value="FecCD"/>
    <property type="match status" value="1"/>
</dbReference>
<evidence type="ECO:0000256" key="3">
    <source>
        <dbReference type="ARBA" id="ARBA00022448"/>
    </source>
</evidence>
<dbReference type="eggNOG" id="COG4605">
    <property type="taxonomic scope" value="Bacteria"/>
</dbReference>
<dbReference type="PANTHER" id="PTHR30472:SF19">
    <property type="entry name" value="PETROBACTIN IMPORT SYSTEM PERMEASE PROTEIN YCLO"/>
    <property type="match status" value="1"/>
</dbReference>
<dbReference type="RefSeq" id="WP_043747447.1">
    <property type="nucleotide sequence ID" value="NZ_AQQX01000003.1"/>
</dbReference>
<evidence type="ECO:0000256" key="2">
    <source>
        <dbReference type="ARBA" id="ARBA00007935"/>
    </source>
</evidence>
<comment type="caution">
    <text evidence="9">The sequence shown here is derived from an EMBL/GenBank/DDBJ whole genome shotgun (WGS) entry which is preliminary data.</text>
</comment>
<feature type="transmembrane region" description="Helical" evidence="8">
    <location>
        <begin position="295"/>
        <end position="316"/>
    </location>
</feature>
<dbReference type="PANTHER" id="PTHR30472">
    <property type="entry name" value="FERRIC ENTEROBACTIN TRANSPORT SYSTEM PERMEASE PROTEIN"/>
    <property type="match status" value="1"/>
</dbReference>
<dbReference type="GO" id="GO:0033214">
    <property type="term" value="P:siderophore-iron import into cell"/>
    <property type="evidence" value="ECO:0007669"/>
    <property type="project" value="TreeGrafter"/>
</dbReference>
<dbReference type="OrthoDB" id="9796260at2"/>
<comment type="subcellular location">
    <subcellularLocation>
        <location evidence="1">Cell membrane</location>
        <topology evidence="1">Multi-pass membrane protein</topology>
    </subcellularLocation>
</comment>
<evidence type="ECO:0000256" key="5">
    <source>
        <dbReference type="ARBA" id="ARBA00022692"/>
    </source>
</evidence>
<feature type="transmembrane region" description="Helical" evidence="8">
    <location>
        <begin position="127"/>
        <end position="145"/>
    </location>
</feature>
<gene>
    <name evidence="9" type="ORF">ATO9_08040</name>
</gene>
<dbReference type="EMBL" id="AQQX01000003">
    <property type="protein sequence ID" value="KGM48668.1"/>
    <property type="molecule type" value="Genomic_DNA"/>
</dbReference>
<sequence>MSGRLAILAAVLVLSALAYMVLKAQGPWSFLLPYRATKLAALILVGVALSVATVMFQTVTANRILTPSLMGFDALYVLVLTLLVHSLGASGYAQIGAAWLFAGNLAAMSVLGLVLFAGLMRLAGGDMVRLVLCGIVLGLLIRALTEFLQRMIDPSEFQMVQSLSFARFTQIDGTLLALSFVAIAVALVLAWRLRHRMDVLALGDAAATGLGEPPARLQRQALILICVLVAAATALVGPLASGGFGPSSFFGLIVTAFAHIVTPSHRHAVLIPSAALIGAVILVGGQLVMERLLGFQTPLTVVIELIGGAVFLILLIKRRAA</sequence>
<feature type="transmembrane region" description="Helical" evidence="8">
    <location>
        <begin position="165"/>
        <end position="191"/>
    </location>
</feature>
<evidence type="ECO:0000256" key="6">
    <source>
        <dbReference type="ARBA" id="ARBA00022989"/>
    </source>
</evidence>
<accession>A0A0A0EEZ2</accession>
<proteinExistence type="inferred from homology"/>
<dbReference type="SUPFAM" id="SSF81345">
    <property type="entry name" value="ABC transporter involved in vitamin B12 uptake, BtuC"/>
    <property type="match status" value="1"/>
</dbReference>
<evidence type="ECO:0000313" key="9">
    <source>
        <dbReference type="EMBL" id="KGM48668.1"/>
    </source>
</evidence>
<evidence type="ECO:0000256" key="7">
    <source>
        <dbReference type="ARBA" id="ARBA00023136"/>
    </source>
</evidence>
<dbReference type="GO" id="GO:0005886">
    <property type="term" value="C:plasma membrane"/>
    <property type="evidence" value="ECO:0007669"/>
    <property type="project" value="UniProtKB-SubCell"/>
</dbReference>